<dbReference type="InterPro" id="IPR052032">
    <property type="entry name" value="ATP-dep_AA_Ligase"/>
</dbReference>
<evidence type="ECO:0000256" key="3">
    <source>
        <dbReference type="ARBA" id="ARBA00022840"/>
    </source>
</evidence>
<sequence length="550" mass="60618">MRTAVIISTRGFAAFRHDLLEDPDSVRFVGIFSDLDVENLSEEQRARFHRVHVVPCGLPDPSPMLYSLVDEDAARGVVADLLHRTPREDVTVHCYDEQDMMVAANLRTHFGLRGPGTDDILPFRDKILMKERLREAGVRVPLFGAFAPERFTLDAAGYFKEIVGEVGLPFILKPTDSAGSEGVLKIGDRAAFEALPRDLGRPYEYEEFVEGTMYSVNIVSEAGRTVFGGVTEYLVNSMEIPGGKVNADINLIDSDPRVARMVAFGERALDALGRPDGGSHLELFHTADDELVFLEVAARFKGMAGLAAMQRNYAIAFINLAFQIESGVRSRPYDGEQVYCYDGVVPKSHGVVCELVEPELESDVEMTWTVRVGEEIEQSNSLLANGGTFLVLNKDYDAAYRDFRRLADYRPIRYRALSRTLGTPPAAPERAVAYFQQTRLACETDPYDVHHDLDTEAGGFVLIDARRPEAYAREHLPGAVSLPHQDITAETTAGLDPDVPCVTYGWGPACNGGTRAAAKLAALGFRVKEMIGGVEYWKRGGYPTQGDGPT</sequence>
<dbReference type="GO" id="GO:0016874">
    <property type="term" value="F:ligase activity"/>
    <property type="evidence" value="ECO:0007669"/>
    <property type="project" value="UniProtKB-KW"/>
</dbReference>
<feature type="domain" description="Rhodanese" evidence="5">
    <location>
        <begin position="456"/>
        <end position="546"/>
    </location>
</feature>
<name>A0A927EYZ3_9ACTN</name>
<evidence type="ECO:0000313" key="7">
    <source>
        <dbReference type="EMBL" id="MBD3932033.1"/>
    </source>
</evidence>
<evidence type="ECO:0000259" key="5">
    <source>
        <dbReference type="PROSITE" id="PS50206"/>
    </source>
</evidence>
<accession>A0A927EYZ3</accession>
<dbReference type="PANTHER" id="PTHR43585:SF2">
    <property type="entry name" value="ATP-GRASP ENZYME FSQD"/>
    <property type="match status" value="1"/>
</dbReference>
<comment type="caution">
    <text evidence="7">The sequence shown here is derived from an EMBL/GenBank/DDBJ whole genome shotgun (WGS) entry which is preliminary data.</text>
</comment>
<dbReference type="Gene3D" id="3.30.470.20">
    <property type="entry name" value="ATP-grasp fold, B domain"/>
    <property type="match status" value="1"/>
</dbReference>
<dbReference type="PANTHER" id="PTHR43585">
    <property type="entry name" value="FUMIPYRROLE BIOSYNTHESIS PROTEIN C"/>
    <property type="match status" value="1"/>
</dbReference>
<dbReference type="PROSITE" id="PS50975">
    <property type="entry name" value="ATP_GRASP"/>
    <property type="match status" value="1"/>
</dbReference>
<dbReference type="Gene3D" id="3.40.250.10">
    <property type="entry name" value="Rhodanese-like domain"/>
    <property type="match status" value="1"/>
</dbReference>
<keyword evidence="8" id="KW-1185">Reference proteome</keyword>
<dbReference type="GO" id="GO:0004792">
    <property type="term" value="F:thiosulfate-cyanide sulfurtransferase activity"/>
    <property type="evidence" value="ECO:0007669"/>
    <property type="project" value="InterPro"/>
</dbReference>
<dbReference type="RefSeq" id="WP_191209333.1">
    <property type="nucleotide sequence ID" value="NZ_BAABKL010000050.1"/>
</dbReference>
<dbReference type="PROSITE" id="PS50206">
    <property type="entry name" value="RHODANESE_3"/>
    <property type="match status" value="1"/>
</dbReference>
<dbReference type="Proteomes" id="UP000632289">
    <property type="component" value="Unassembled WGS sequence"/>
</dbReference>
<dbReference type="GO" id="GO:0005524">
    <property type="term" value="F:ATP binding"/>
    <property type="evidence" value="ECO:0007669"/>
    <property type="project" value="UniProtKB-UniRule"/>
</dbReference>
<organism evidence="7 8">
    <name type="scientific">Streptomyces chumphonensis</name>
    <dbReference type="NCBI Taxonomy" id="1214925"/>
    <lineage>
        <taxon>Bacteria</taxon>
        <taxon>Bacillati</taxon>
        <taxon>Actinomycetota</taxon>
        <taxon>Actinomycetes</taxon>
        <taxon>Kitasatosporales</taxon>
        <taxon>Streptomycetaceae</taxon>
        <taxon>Streptomyces</taxon>
    </lineage>
</organism>
<dbReference type="InterPro" id="IPR003806">
    <property type="entry name" value="ATP-grasp_PylC-type"/>
</dbReference>
<keyword evidence="2 4" id="KW-0547">Nucleotide-binding</keyword>
<reference evidence="7" key="1">
    <citation type="submission" date="2020-09" db="EMBL/GenBank/DDBJ databases">
        <title>Secondary metabolite and genome analysis of marine Streptomyces chumphonensis KK1-2T.</title>
        <authorList>
            <person name="Phongsopitanun W."/>
            <person name="Kanchanasin P."/>
            <person name="Pittayakhajonwut P."/>
            <person name="Suwanborirux K."/>
            <person name="Tanasupawat S."/>
        </authorList>
    </citation>
    <scope>NUCLEOTIDE SEQUENCE</scope>
    <source>
        <strain evidence="7">KK1-2</strain>
    </source>
</reference>
<feature type="domain" description="ATP-grasp" evidence="6">
    <location>
        <begin position="130"/>
        <end position="326"/>
    </location>
</feature>
<protein>
    <submittedName>
        <fullName evidence="7">ATP-grasp domain-containing protein</fullName>
    </submittedName>
</protein>
<evidence type="ECO:0000256" key="4">
    <source>
        <dbReference type="PROSITE-ProRule" id="PRU00409"/>
    </source>
</evidence>
<dbReference type="InterPro" id="IPR001763">
    <property type="entry name" value="Rhodanese-like_dom"/>
</dbReference>
<evidence type="ECO:0000256" key="2">
    <source>
        <dbReference type="ARBA" id="ARBA00022741"/>
    </source>
</evidence>
<dbReference type="PROSITE" id="PS00380">
    <property type="entry name" value="RHODANESE_1"/>
    <property type="match status" value="1"/>
</dbReference>
<dbReference type="InterPro" id="IPR036873">
    <property type="entry name" value="Rhodanese-like_dom_sf"/>
</dbReference>
<proteinExistence type="predicted"/>
<evidence type="ECO:0000259" key="6">
    <source>
        <dbReference type="PROSITE" id="PS50975"/>
    </source>
</evidence>
<keyword evidence="1" id="KW-0436">Ligase</keyword>
<dbReference type="SUPFAM" id="SSF52821">
    <property type="entry name" value="Rhodanese/Cell cycle control phosphatase"/>
    <property type="match status" value="1"/>
</dbReference>
<dbReference type="SMART" id="SM00450">
    <property type="entry name" value="RHOD"/>
    <property type="match status" value="1"/>
</dbReference>
<dbReference type="GO" id="GO:0046872">
    <property type="term" value="F:metal ion binding"/>
    <property type="evidence" value="ECO:0007669"/>
    <property type="project" value="InterPro"/>
</dbReference>
<dbReference type="Gene3D" id="3.40.50.20">
    <property type="match status" value="1"/>
</dbReference>
<dbReference type="Pfam" id="PF00581">
    <property type="entry name" value="Rhodanese"/>
    <property type="match status" value="1"/>
</dbReference>
<dbReference type="InterPro" id="IPR011761">
    <property type="entry name" value="ATP-grasp"/>
</dbReference>
<dbReference type="Pfam" id="PF02655">
    <property type="entry name" value="ATP-grasp_3"/>
    <property type="match status" value="1"/>
</dbReference>
<dbReference type="EMBL" id="JACXYU010000004">
    <property type="protein sequence ID" value="MBD3932033.1"/>
    <property type="molecule type" value="Genomic_DNA"/>
</dbReference>
<dbReference type="InterPro" id="IPR001307">
    <property type="entry name" value="Thiosulphate_STrfase_CS"/>
</dbReference>
<dbReference type="SUPFAM" id="SSF56059">
    <property type="entry name" value="Glutathione synthetase ATP-binding domain-like"/>
    <property type="match status" value="1"/>
</dbReference>
<keyword evidence="3 4" id="KW-0067">ATP-binding</keyword>
<evidence type="ECO:0000256" key="1">
    <source>
        <dbReference type="ARBA" id="ARBA00022598"/>
    </source>
</evidence>
<gene>
    <name evidence="7" type="ORF">IF129_10750</name>
</gene>
<dbReference type="AlphaFoldDB" id="A0A927EYZ3"/>
<evidence type="ECO:0000313" key="8">
    <source>
        <dbReference type="Proteomes" id="UP000632289"/>
    </source>
</evidence>